<evidence type="ECO:0000313" key="11">
    <source>
        <dbReference type="EMBL" id="KAK6914343.1"/>
    </source>
</evidence>
<feature type="domain" description="3'-5' exonuclease" evidence="10">
    <location>
        <begin position="87"/>
        <end position="269"/>
    </location>
</feature>
<dbReference type="GO" id="GO:0006139">
    <property type="term" value="P:nucleobase-containing compound metabolic process"/>
    <property type="evidence" value="ECO:0007669"/>
    <property type="project" value="InterPro"/>
</dbReference>
<evidence type="ECO:0000256" key="6">
    <source>
        <dbReference type="ARBA" id="ARBA00022842"/>
    </source>
</evidence>
<evidence type="ECO:0000256" key="1">
    <source>
        <dbReference type="ARBA" id="ARBA00004123"/>
    </source>
</evidence>
<dbReference type="FunFam" id="3.30.420.10:FF:000114">
    <property type="entry name" value="Werner Syndrome-like exonuclease"/>
    <property type="match status" value="1"/>
</dbReference>
<dbReference type="InterPro" id="IPR012337">
    <property type="entry name" value="RNaseH-like_sf"/>
</dbReference>
<dbReference type="GO" id="GO:0008408">
    <property type="term" value="F:3'-5' exonuclease activity"/>
    <property type="evidence" value="ECO:0007669"/>
    <property type="project" value="InterPro"/>
</dbReference>
<proteinExistence type="predicted"/>
<dbReference type="Pfam" id="PF01612">
    <property type="entry name" value="DNA_pol_A_exo1"/>
    <property type="match status" value="1"/>
</dbReference>
<dbReference type="AlphaFoldDB" id="A0AAN8YYM2"/>
<evidence type="ECO:0000256" key="4">
    <source>
        <dbReference type="ARBA" id="ARBA00022801"/>
    </source>
</evidence>
<keyword evidence="2" id="KW-0540">Nuclease</keyword>
<dbReference type="InterPro" id="IPR051132">
    <property type="entry name" value="3-5_Exonuclease_domain"/>
</dbReference>
<keyword evidence="6" id="KW-0460">Magnesium</keyword>
<keyword evidence="3" id="KW-0479">Metal-binding</keyword>
<dbReference type="EMBL" id="JBAMMX010000026">
    <property type="protein sequence ID" value="KAK6914343.1"/>
    <property type="molecule type" value="Genomic_DNA"/>
</dbReference>
<dbReference type="Proteomes" id="UP001370490">
    <property type="component" value="Unassembled WGS sequence"/>
</dbReference>
<keyword evidence="12" id="KW-1185">Reference proteome</keyword>
<name>A0AAN8YYM2_9MAGN</name>
<dbReference type="SMART" id="SM00474">
    <property type="entry name" value="35EXOc"/>
    <property type="match status" value="1"/>
</dbReference>
<gene>
    <name evidence="11" type="ORF">RJ641_021664</name>
</gene>
<evidence type="ECO:0000256" key="3">
    <source>
        <dbReference type="ARBA" id="ARBA00022723"/>
    </source>
</evidence>
<evidence type="ECO:0000256" key="2">
    <source>
        <dbReference type="ARBA" id="ARBA00022722"/>
    </source>
</evidence>
<keyword evidence="5 11" id="KW-0269">Exonuclease</keyword>
<evidence type="ECO:0000256" key="5">
    <source>
        <dbReference type="ARBA" id="ARBA00022839"/>
    </source>
</evidence>
<dbReference type="GO" id="GO:0005634">
    <property type="term" value="C:nucleus"/>
    <property type="evidence" value="ECO:0007669"/>
    <property type="project" value="UniProtKB-SubCell"/>
</dbReference>
<keyword evidence="7" id="KW-0539">Nucleus</keyword>
<dbReference type="PANTHER" id="PTHR13620">
    <property type="entry name" value="3-5 EXONUCLEASE"/>
    <property type="match status" value="1"/>
</dbReference>
<dbReference type="Gene3D" id="3.30.420.10">
    <property type="entry name" value="Ribonuclease H-like superfamily/Ribonuclease H"/>
    <property type="match status" value="1"/>
</dbReference>
<organism evidence="11 12">
    <name type="scientific">Dillenia turbinata</name>
    <dbReference type="NCBI Taxonomy" id="194707"/>
    <lineage>
        <taxon>Eukaryota</taxon>
        <taxon>Viridiplantae</taxon>
        <taxon>Streptophyta</taxon>
        <taxon>Embryophyta</taxon>
        <taxon>Tracheophyta</taxon>
        <taxon>Spermatophyta</taxon>
        <taxon>Magnoliopsida</taxon>
        <taxon>eudicotyledons</taxon>
        <taxon>Gunneridae</taxon>
        <taxon>Pentapetalae</taxon>
        <taxon>Dilleniales</taxon>
        <taxon>Dilleniaceae</taxon>
        <taxon>Dillenia</taxon>
    </lineage>
</organism>
<evidence type="ECO:0000313" key="12">
    <source>
        <dbReference type="Proteomes" id="UP001370490"/>
    </source>
</evidence>
<comment type="subcellular location">
    <subcellularLocation>
        <location evidence="1">Nucleus</location>
    </subcellularLocation>
</comment>
<dbReference type="SUPFAM" id="SSF53098">
    <property type="entry name" value="Ribonuclease H-like"/>
    <property type="match status" value="1"/>
</dbReference>
<accession>A0AAN8YYM2</accession>
<evidence type="ECO:0000256" key="9">
    <source>
        <dbReference type="ARBA" id="ARBA00042761"/>
    </source>
</evidence>
<dbReference type="GO" id="GO:0046872">
    <property type="term" value="F:metal ion binding"/>
    <property type="evidence" value="ECO:0007669"/>
    <property type="project" value="UniProtKB-KW"/>
</dbReference>
<reference evidence="11 12" key="1">
    <citation type="submission" date="2023-12" db="EMBL/GenBank/DDBJ databases">
        <title>A high-quality genome assembly for Dillenia turbinata (Dilleniales).</title>
        <authorList>
            <person name="Chanderbali A."/>
        </authorList>
    </citation>
    <scope>NUCLEOTIDE SEQUENCE [LARGE SCALE GENOMIC DNA]</scope>
    <source>
        <strain evidence="11">LSX21</strain>
        <tissue evidence="11">Leaf</tissue>
    </source>
</reference>
<evidence type="ECO:0000256" key="7">
    <source>
        <dbReference type="ARBA" id="ARBA00023242"/>
    </source>
</evidence>
<dbReference type="GO" id="GO:0003676">
    <property type="term" value="F:nucleic acid binding"/>
    <property type="evidence" value="ECO:0007669"/>
    <property type="project" value="InterPro"/>
</dbReference>
<dbReference type="InterPro" id="IPR002562">
    <property type="entry name" value="3'-5'_exonuclease_dom"/>
</dbReference>
<evidence type="ECO:0000256" key="8">
    <source>
        <dbReference type="ARBA" id="ARBA00040531"/>
    </source>
</evidence>
<comment type="caution">
    <text evidence="11">The sequence shown here is derived from an EMBL/GenBank/DDBJ whole genome shotgun (WGS) entry which is preliminary data.</text>
</comment>
<dbReference type="CDD" id="cd06141">
    <property type="entry name" value="WRN_exo"/>
    <property type="match status" value="1"/>
</dbReference>
<sequence length="282" mass="31379">MSRVAEEEDWDFDFPITEEGLEVIDEAVNSLSSSSSPIKKKRRLPSSFQASFSSCSSSIPSHNPQSSVMFKRTHPVMNFGGRIIYSRSNAETQKVAAELLKFVEQKKRETGHVTLGLDIEWKPTFRKGVPPGKAAVLQICADNSHCYVIHIIHSGIPQNLRFLLEDATTIKVGVGIANDSRKLFKDHNVSVKDLDDLSNLANQKLGGEPRSWGLQSLTETLLCKQLEKPNRIRLGNWEARVLSKDQVRYAAIDAYASWCLYKVLKSLPDAADNEAAQVVAVP</sequence>
<evidence type="ECO:0000259" key="10">
    <source>
        <dbReference type="SMART" id="SM00474"/>
    </source>
</evidence>
<keyword evidence="4" id="KW-0378">Hydrolase</keyword>
<dbReference type="InterPro" id="IPR036397">
    <property type="entry name" value="RNaseH_sf"/>
</dbReference>
<protein>
    <recommendedName>
        <fullName evidence="8">3'-5' exonuclease</fullName>
    </recommendedName>
    <alternativeName>
        <fullName evidence="9">Werner Syndrome-like exonuclease</fullName>
    </alternativeName>
</protein>
<dbReference type="PANTHER" id="PTHR13620:SF109">
    <property type="entry name" value="3'-5' EXONUCLEASE"/>
    <property type="match status" value="1"/>
</dbReference>